<reference evidence="1" key="1">
    <citation type="submission" date="2021-02" db="EMBL/GenBank/DDBJ databases">
        <title>First Annotated Genome of the Yellow-green Alga Tribonema minus.</title>
        <authorList>
            <person name="Mahan K.M."/>
        </authorList>
    </citation>
    <scope>NUCLEOTIDE SEQUENCE</scope>
    <source>
        <strain evidence="1">UTEX B ZZ1240</strain>
    </source>
</reference>
<evidence type="ECO:0000313" key="1">
    <source>
        <dbReference type="EMBL" id="KAG5184051.1"/>
    </source>
</evidence>
<sequence length="513" mass="59010">MRKRTKCTKWDAVPALSDGVIHHIHDFVDVPGLKVWAHCGRTAFTDCYKKMARFPRAALKSHMLRIQYRDFEQSDDVMPIHVHAMVHHLCVLCGGPWQGRLHWPWLIPAHPTCLAPLLQDMRKCKYIPIDFVRQKVGMMYQGHVFARPHRAIQEKHTLAHFETMFKDEIEAYRCQFEMAAYNAHNEHRDSIVQNRIDQNAAYAAGHEARVAKQNQFIAAFPDISTWSEVLNSKFPACIIHVIDDDVLLAIEYAEIYLEYCNKVPPGYWPWSCAIFNNVPATQVRSTLDALVEHPDISKHLKEYKRTYTPVLSAEHVYNLHAMLTVCPSDGTHFSMPMMVNLAVSKAWSAETRARLVACKDSIPANVWRHVLPGFADSDESHELLEALMTYPAATRDVAKANDPILLSAQRVEDLYFMRVIFPAEDDSHVRLRVTRHGRWVDIFRLIKADTVSRKSPEFMRELAWDIEFTFRYLQACSASCCEPIAAWGRDRIHELPLQYHAIAKIGEFLAAGR</sequence>
<evidence type="ECO:0000313" key="2">
    <source>
        <dbReference type="Proteomes" id="UP000664859"/>
    </source>
</evidence>
<protein>
    <submittedName>
        <fullName evidence="1">Uncharacterized protein</fullName>
    </submittedName>
</protein>
<dbReference type="EMBL" id="JAFCMP010000179">
    <property type="protein sequence ID" value="KAG5184051.1"/>
    <property type="molecule type" value="Genomic_DNA"/>
</dbReference>
<accession>A0A835YZ47</accession>
<dbReference type="AlphaFoldDB" id="A0A835YZ47"/>
<keyword evidence="2" id="KW-1185">Reference proteome</keyword>
<organism evidence="1 2">
    <name type="scientific">Tribonema minus</name>
    <dbReference type="NCBI Taxonomy" id="303371"/>
    <lineage>
        <taxon>Eukaryota</taxon>
        <taxon>Sar</taxon>
        <taxon>Stramenopiles</taxon>
        <taxon>Ochrophyta</taxon>
        <taxon>PX clade</taxon>
        <taxon>Xanthophyceae</taxon>
        <taxon>Tribonematales</taxon>
        <taxon>Tribonemataceae</taxon>
        <taxon>Tribonema</taxon>
    </lineage>
</organism>
<comment type="caution">
    <text evidence="1">The sequence shown here is derived from an EMBL/GenBank/DDBJ whole genome shotgun (WGS) entry which is preliminary data.</text>
</comment>
<name>A0A835YZ47_9STRA</name>
<proteinExistence type="predicted"/>
<gene>
    <name evidence="1" type="ORF">JKP88DRAFT_315668</name>
</gene>
<dbReference type="Proteomes" id="UP000664859">
    <property type="component" value="Unassembled WGS sequence"/>
</dbReference>